<accession>A0A813PG91</accession>
<organism evidence="2 6">
    <name type="scientific">Didymodactylos carnosus</name>
    <dbReference type="NCBI Taxonomy" id="1234261"/>
    <lineage>
        <taxon>Eukaryota</taxon>
        <taxon>Metazoa</taxon>
        <taxon>Spiralia</taxon>
        <taxon>Gnathifera</taxon>
        <taxon>Rotifera</taxon>
        <taxon>Eurotatoria</taxon>
        <taxon>Bdelloidea</taxon>
        <taxon>Philodinida</taxon>
        <taxon>Philodinidae</taxon>
        <taxon>Didymodactylos</taxon>
    </lineage>
</organism>
<comment type="caution">
    <text evidence="2">The sequence shown here is derived from an EMBL/GenBank/DDBJ whole genome shotgun (WGS) entry which is preliminary data.</text>
</comment>
<protein>
    <submittedName>
        <fullName evidence="2">Uncharacterized protein</fullName>
    </submittedName>
</protein>
<dbReference type="EMBL" id="CAJOBC010000081">
    <property type="protein sequence ID" value="CAF3532915.1"/>
    <property type="molecule type" value="Genomic_DNA"/>
</dbReference>
<dbReference type="Proteomes" id="UP000663829">
    <property type="component" value="Unassembled WGS sequence"/>
</dbReference>
<dbReference type="AlphaFoldDB" id="A0A813PG91"/>
<keyword evidence="1" id="KW-0732">Signal</keyword>
<evidence type="ECO:0000313" key="5">
    <source>
        <dbReference type="EMBL" id="CAF3729841.1"/>
    </source>
</evidence>
<dbReference type="Proteomes" id="UP000677228">
    <property type="component" value="Unassembled WGS sequence"/>
</dbReference>
<evidence type="ECO:0000313" key="3">
    <source>
        <dbReference type="EMBL" id="CAF0956672.1"/>
    </source>
</evidence>
<dbReference type="EMBL" id="CAJOBA010004996">
    <property type="protein sequence ID" value="CAF3729841.1"/>
    <property type="molecule type" value="Genomic_DNA"/>
</dbReference>
<keyword evidence="6" id="KW-1185">Reference proteome</keyword>
<dbReference type="Proteomes" id="UP000682733">
    <property type="component" value="Unassembled WGS sequence"/>
</dbReference>
<dbReference type="OrthoDB" id="9983509at2759"/>
<evidence type="ECO:0000256" key="1">
    <source>
        <dbReference type="SAM" id="SignalP"/>
    </source>
</evidence>
<evidence type="ECO:0000313" key="6">
    <source>
        <dbReference type="Proteomes" id="UP000663829"/>
    </source>
</evidence>
<dbReference type="EMBL" id="CAJNOK010004990">
    <property type="protein sequence ID" value="CAF0956672.1"/>
    <property type="molecule type" value="Genomic_DNA"/>
</dbReference>
<reference evidence="2" key="1">
    <citation type="submission" date="2021-02" db="EMBL/GenBank/DDBJ databases">
        <authorList>
            <person name="Nowell W R."/>
        </authorList>
    </citation>
    <scope>NUCLEOTIDE SEQUENCE</scope>
</reference>
<dbReference type="EMBL" id="CAJNOQ010000081">
    <property type="protein sequence ID" value="CAF0753000.1"/>
    <property type="molecule type" value="Genomic_DNA"/>
</dbReference>
<feature type="signal peptide" evidence="1">
    <location>
        <begin position="1"/>
        <end position="18"/>
    </location>
</feature>
<evidence type="ECO:0000313" key="2">
    <source>
        <dbReference type="EMBL" id="CAF0753000.1"/>
    </source>
</evidence>
<gene>
    <name evidence="2" type="ORF">GPM918_LOCUS947</name>
    <name evidence="3" type="ORF">OVA965_LOCUS12419</name>
    <name evidence="4" type="ORF">SRO942_LOCUS947</name>
    <name evidence="5" type="ORF">TMI583_LOCUS12425</name>
</gene>
<dbReference type="Proteomes" id="UP000681722">
    <property type="component" value="Unassembled WGS sequence"/>
</dbReference>
<feature type="chain" id="PRO_5036222567" evidence="1">
    <location>
        <begin position="19"/>
        <end position="158"/>
    </location>
</feature>
<proteinExistence type="predicted"/>
<evidence type="ECO:0000313" key="4">
    <source>
        <dbReference type="EMBL" id="CAF3532915.1"/>
    </source>
</evidence>
<name>A0A813PG91_9BILA</name>
<sequence>MVFLVSVLLLGLFITIHAQVNNIVPGQMSVKLLPDNQIADLVYAANATAKFIVSFDEVPMRGSNDEGDVLFGVEIRGWHPSGGPRGYIASAFNTTTLTDFMKNYRNLVEFTFASDVFPGYSWFFRPYIVFSKFYGMSTNFVNSAASEQFHVQSSKPTS</sequence>